<dbReference type="AlphaFoldDB" id="A0A742KXG5"/>
<protein>
    <submittedName>
        <fullName evidence="1">Uncharacterized protein</fullName>
    </submittedName>
</protein>
<sequence>MSVKVVFNITHTKDEIEVKSEIVDTGQGACICEVAFATQTVEEITCIARKINKAINADPELRRTHADSVH</sequence>
<name>A0A742KXG5_SALER</name>
<evidence type="ECO:0000313" key="1">
    <source>
        <dbReference type="EMBL" id="HAF1403395.1"/>
    </source>
</evidence>
<accession>A0A742KXG5</accession>
<gene>
    <name evidence="1" type="ORF">G8M00_001906</name>
</gene>
<proteinExistence type="predicted"/>
<reference evidence="1" key="2">
    <citation type="submission" date="2020-02" db="EMBL/GenBank/DDBJ databases">
        <authorList>
            <consortium name="NCBI Pathogen Detection Project"/>
        </authorList>
    </citation>
    <scope>NUCLEOTIDE SEQUENCE</scope>
    <source>
        <strain evidence="1">MA.CK_93/00017804</strain>
    </source>
</reference>
<comment type="caution">
    <text evidence="1">The sequence shown here is derived from an EMBL/GenBank/DDBJ whole genome shotgun (WGS) entry which is preliminary data.</text>
</comment>
<organism evidence="1">
    <name type="scientific">Salmonella enterica</name>
    <name type="common">Salmonella choleraesuis</name>
    <dbReference type="NCBI Taxonomy" id="28901"/>
    <lineage>
        <taxon>Bacteria</taxon>
        <taxon>Pseudomonadati</taxon>
        <taxon>Pseudomonadota</taxon>
        <taxon>Gammaproteobacteria</taxon>
        <taxon>Enterobacterales</taxon>
        <taxon>Enterobacteriaceae</taxon>
        <taxon>Salmonella</taxon>
    </lineage>
</organism>
<dbReference type="EMBL" id="DAAUNA010000004">
    <property type="protein sequence ID" value="HAF1403395.1"/>
    <property type="molecule type" value="Genomic_DNA"/>
</dbReference>
<reference evidence="1" key="1">
    <citation type="journal article" date="2018" name="Genome Biol.">
        <title>SKESA: strategic k-mer extension for scrupulous assemblies.</title>
        <authorList>
            <person name="Souvorov A."/>
            <person name="Agarwala R."/>
            <person name="Lipman D.J."/>
        </authorList>
    </citation>
    <scope>NUCLEOTIDE SEQUENCE</scope>
    <source>
        <strain evidence="1">MA.CK_93/00017804</strain>
    </source>
</reference>